<dbReference type="InterPro" id="IPR009959">
    <property type="entry name" value="Cyclase_SnoaL-like"/>
</dbReference>
<dbReference type="STRING" id="656061.D5GNU3"/>
<evidence type="ECO:0000313" key="1">
    <source>
        <dbReference type="EMBL" id="CAZ86186.1"/>
    </source>
</evidence>
<dbReference type="Proteomes" id="UP000006911">
    <property type="component" value="Unassembled WGS sequence"/>
</dbReference>
<name>D5GNU3_TUBMM</name>
<reference evidence="1 2" key="1">
    <citation type="journal article" date="2010" name="Nature">
        <title>Perigord black truffle genome uncovers evolutionary origins and mechanisms of symbiosis.</title>
        <authorList>
            <person name="Martin F."/>
            <person name="Kohler A."/>
            <person name="Murat C."/>
            <person name="Balestrini R."/>
            <person name="Coutinho P.M."/>
            <person name="Jaillon O."/>
            <person name="Montanini B."/>
            <person name="Morin E."/>
            <person name="Noel B."/>
            <person name="Percudani R."/>
            <person name="Porcel B."/>
            <person name="Rubini A."/>
            <person name="Amicucci A."/>
            <person name="Amselem J."/>
            <person name="Anthouard V."/>
            <person name="Arcioni S."/>
            <person name="Artiguenave F."/>
            <person name="Aury J.M."/>
            <person name="Ballario P."/>
            <person name="Bolchi A."/>
            <person name="Brenna A."/>
            <person name="Brun A."/>
            <person name="Buee M."/>
            <person name="Cantarel B."/>
            <person name="Chevalier G."/>
            <person name="Couloux A."/>
            <person name="Da Silva C."/>
            <person name="Denoeud F."/>
            <person name="Duplessis S."/>
            <person name="Ghignone S."/>
            <person name="Hilselberger B."/>
            <person name="Iotti M."/>
            <person name="Marcais B."/>
            <person name="Mello A."/>
            <person name="Miranda M."/>
            <person name="Pacioni G."/>
            <person name="Quesneville H."/>
            <person name="Riccioni C."/>
            <person name="Ruotolo R."/>
            <person name="Splivallo R."/>
            <person name="Stocchi V."/>
            <person name="Tisserant E."/>
            <person name="Viscomi A.R."/>
            <person name="Zambonelli A."/>
            <person name="Zampieri E."/>
            <person name="Henrissat B."/>
            <person name="Lebrun M.H."/>
            <person name="Paolocci F."/>
            <person name="Bonfante P."/>
            <person name="Ottonello S."/>
            <person name="Wincker P."/>
        </authorList>
    </citation>
    <scope>NUCLEOTIDE SEQUENCE [LARGE SCALE GENOMIC DNA]</scope>
    <source>
        <strain evidence="1 2">Mel28</strain>
    </source>
</reference>
<dbReference type="InterPro" id="IPR032710">
    <property type="entry name" value="NTF2-like_dom_sf"/>
</dbReference>
<dbReference type="GeneID" id="9182825"/>
<keyword evidence="2" id="KW-1185">Reference proteome</keyword>
<organism evidence="1 2">
    <name type="scientific">Tuber melanosporum (strain Mel28)</name>
    <name type="common">Perigord black truffle</name>
    <dbReference type="NCBI Taxonomy" id="656061"/>
    <lineage>
        <taxon>Eukaryota</taxon>
        <taxon>Fungi</taxon>
        <taxon>Dikarya</taxon>
        <taxon>Ascomycota</taxon>
        <taxon>Pezizomycotina</taxon>
        <taxon>Pezizomycetes</taxon>
        <taxon>Pezizales</taxon>
        <taxon>Tuberaceae</taxon>
        <taxon>Tuber</taxon>
    </lineage>
</organism>
<dbReference type="HOGENOM" id="CLU_032662_0_0_1"/>
<dbReference type="RefSeq" id="XP_002841995.1">
    <property type="nucleotide sequence ID" value="XM_002841949.1"/>
</dbReference>
<dbReference type="PANTHER" id="PTHR38436:SF3">
    <property type="entry name" value="CARBOXYMETHYLENEBUTENOLIDASE-RELATED"/>
    <property type="match status" value="1"/>
</dbReference>
<protein>
    <submittedName>
        <fullName evidence="1">(Perigord truffle) hypothetical protein</fullName>
    </submittedName>
</protein>
<accession>D5GNU3</accession>
<dbReference type="SUPFAM" id="SSF54427">
    <property type="entry name" value="NTF2-like"/>
    <property type="match status" value="1"/>
</dbReference>
<evidence type="ECO:0000313" key="2">
    <source>
        <dbReference type="Proteomes" id="UP000006911"/>
    </source>
</evidence>
<proteinExistence type="predicted"/>
<dbReference type="PANTHER" id="PTHR38436">
    <property type="entry name" value="POLYKETIDE CYCLASE SNOAL-LIKE DOMAIN"/>
    <property type="match status" value="1"/>
</dbReference>
<dbReference type="GO" id="GO:0030638">
    <property type="term" value="P:polyketide metabolic process"/>
    <property type="evidence" value="ECO:0007669"/>
    <property type="project" value="InterPro"/>
</dbReference>
<dbReference type="KEGG" id="tml:GSTUM_00011498001"/>
<dbReference type="EMBL" id="FN430369">
    <property type="protein sequence ID" value="CAZ86186.1"/>
    <property type="molecule type" value="Genomic_DNA"/>
</dbReference>
<dbReference type="eggNOG" id="ENOG502RYJ9">
    <property type="taxonomic scope" value="Eukaryota"/>
</dbReference>
<dbReference type="AlphaFoldDB" id="D5GNU3"/>
<dbReference type="Gene3D" id="3.10.450.50">
    <property type="match status" value="1"/>
</dbReference>
<dbReference type="OMA" id="VSEHMYW"/>
<sequence>MDAHPPPTLIIATDTAHFNTTPWAAEGYAVLHLPFANTRRIENATDDIEPNTKCALLAFGQSAFHALSLATSSLPSLTAVIAYYPPMLPSAPRGFHPGIKILVHLPASAPFSLSGRRVKVSVYEGVEAGFAEEGGGGANYDKIAADLAYSRSLAVLRETVGPEVDLEGIWDEHMLYEFVEKDVDRTMATMVEEPYVNHVPTCTGGVGYKNLYHFYKYHFIPLNPPSLTMKLVSRTVGSDRIVDEMVARFRHDTRIDWMLPGIPPTNRVVEIALVSIVCIRGGKLYHEHIYWDQASVLAQVGLLDAMNLPIVGAEGARKVLEEGYVESNRLIPEWDFGNWVASPEPSVHGDGGDAGGAWNWLDDCFSGD</sequence>
<dbReference type="InParanoid" id="D5GNU3"/>
<gene>
    <name evidence="1" type="ORF">GSTUM_00011498001</name>
</gene>